<accession>A0A7Y1MC66</accession>
<comment type="caution">
    <text evidence="4">The sequence shown here is derived from an EMBL/GenBank/DDBJ whole genome shotgun (WGS) entry which is preliminary data.</text>
</comment>
<dbReference type="Proteomes" id="UP000535954">
    <property type="component" value="Unassembled WGS sequence"/>
</dbReference>
<dbReference type="RefSeq" id="WP_157255550.1">
    <property type="nucleotide sequence ID" value="NZ_JAAQYH010000003.1"/>
</dbReference>
<dbReference type="EMBL" id="JAAQYI010000005">
    <property type="protein sequence ID" value="NNA79044.1"/>
    <property type="molecule type" value="Genomic_DNA"/>
</dbReference>
<feature type="chain" id="PRO_5036405887" evidence="1">
    <location>
        <begin position="23"/>
        <end position="94"/>
    </location>
</feature>
<protein>
    <submittedName>
        <fullName evidence="4">Uncharacterized protein</fullName>
    </submittedName>
</protein>
<keyword evidence="1" id="KW-0732">Signal</keyword>
<dbReference type="EMBL" id="JAAQYH010000003">
    <property type="protein sequence ID" value="NNA72351.1"/>
    <property type="molecule type" value="Genomic_DNA"/>
</dbReference>
<dbReference type="GeneID" id="45736625"/>
<evidence type="ECO:0000313" key="7">
    <source>
        <dbReference type="Proteomes" id="UP000586252"/>
    </source>
</evidence>
<dbReference type="AlphaFoldDB" id="A0A7Y1MC66"/>
<evidence type="ECO:0000313" key="5">
    <source>
        <dbReference type="Proteomes" id="UP000535954"/>
    </source>
</evidence>
<evidence type="ECO:0000313" key="2">
    <source>
        <dbReference type="EMBL" id="NNA45514.1"/>
    </source>
</evidence>
<proteinExistence type="predicted"/>
<evidence type="ECO:0000256" key="1">
    <source>
        <dbReference type="SAM" id="SignalP"/>
    </source>
</evidence>
<evidence type="ECO:0000313" key="3">
    <source>
        <dbReference type="EMBL" id="NNA72351.1"/>
    </source>
</evidence>
<evidence type="ECO:0000313" key="4">
    <source>
        <dbReference type="EMBL" id="NNA79044.1"/>
    </source>
</evidence>
<evidence type="ECO:0000313" key="6">
    <source>
        <dbReference type="Proteomes" id="UP000583279"/>
    </source>
</evidence>
<feature type="signal peptide" evidence="1">
    <location>
        <begin position="1"/>
        <end position="22"/>
    </location>
</feature>
<dbReference type="EMBL" id="JAAQYK010000005">
    <property type="protein sequence ID" value="NNA45514.1"/>
    <property type="molecule type" value="Genomic_DNA"/>
</dbReference>
<sequence length="94" mass="10663">MKSYKMKNLLSGLLLVASVLHASQSYSREFSAVGGEFVLEKSAPFAIFVYEIFKKKETYPPVEATSVKESNAPGKYDCDAWGNRRVNNYLWEKC</sequence>
<gene>
    <name evidence="3" type="ORF">HBO13_06810</name>
    <name evidence="2" type="ORF">HBO18_15410</name>
    <name evidence="4" type="ORF">HBO30_09945</name>
</gene>
<name>A0A7Y1MC66_9PSED</name>
<dbReference type="Proteomes" id="UP000583279">
    <property type="component" value="Unassembled WGS sequence"/>
</dbReference>
<reference evidence="5 6" key="1">
    <citation type="journal article" date="2020" name="Front. Microbiol.">
        <title>Genetic Organization of the aprX-lipA2 Operon Affects the Proteolytic Potential of Pseudomonas Species in Milk.</title>
        <authorList>
            <person name="Maier C."/>
            <person name="Huptas C."/>
            <person name="von Neubeck M."/>
            <person name="Scherer S."/>
            <person name="Wenning M."/>
            <person name="Lucking G."/>
        </authorList>
    </citation>
    <scope>NUCLEOTIDE SEQUENCE [LARGE SCALE GENOMIC DNA]</scope>
    <source>
        <strain evidence="2 6">WS 4997</strain>
        <strain evidence="4 7">WS 5404</strain>
        <strain evidence="3 5">WS 5405</strain>
    </source>
</reference>
<dbReference type="Proteomes" id="UP000586252">
    <property type="component" value="Unassembled WGS sequence"/>
</dbReference>
<organism evidence="4 7">
    <name type="scientific">Pseudomonas lactis</name>
    <dbReference type="NCBI Taxonomy" id="1615674"/>
    <lineage>
        <taxon>Bacteria</taxon>
        <taxon>Pseudomonadati</taxon>
        <taxon>Pseudomonadota</taxon>
        <taxon>Gammaproteobacteria</taxon>
        <taxon>Pseudomonadales</taxon>
        <taxon>Pseudomonadaceae</taxon>
        <taxon>Pseudomonas</taxon>
    </lineage>
</organism>